<feature type="compositionally biased region" description="Acidic residues" evidence="3">
    <location>
        <begin position="16"/>
        <end position="39"/>
    </location>
</feature>
<feature type="compositionally biased region" description="Polar residues" evidence="3">
    <location>
        <begin position="149"/>
        <end position="158"/>
    </location>
</feature>
<feature type="domain" description="BEN" evidence="4">
    <location>
        <begin position="420"/>
        <end position="518"/>
    </location>
</feature>
<dbReference type="EMBL" id="JACAGB010000016">
    <property type="protein sequence ID" value="KAF6320553.1"/>
    <property type="molecule type" value="Genomic_DNA"/>
</dbReference>
<dbReference type="Pfam" id="PF10523">
    <property type="entry name" value="BEN"/>
    <property type="match status" value="2"/>
</dbReference>
<feature type="compositionally biased region" description="Polar residues" evidence="3">
    <location>
        <begin position="343"/>
        <end position="353"/>
    </location>
</feature>
<feature type="region of interest" description="Disordered" evidence="3">
    <location>
        <begin position="342"/>
        <end position="387"/>
    </location>
</feature>
<dbReference type="GO" id="GO:0003677">
    <property type="term" value="F:DNA binding"/>
    <property type="evidence" value="ECO:0007669"/>
    <property type="project" value="InterPro"/>
</dbReference>
<comment type="caution">
    <text evidence="5">The sequence shown here is derived from an EMBL/GenBank/DDBJ whole genome shotgun (WGS) entry which is preliminary data.</text>
</comment>
<dbReference type="Proteomes" id="UP000558488">
    <property type="component" value="Unassembled WGS sequence"/>
</dbReference>
<keyword evidence="2" id="KW-0539">Nucleus</keyword>
<name>A0A7J7V613_PIPKU</name>
<dbReference type="PANTHER" id="PTHR47305:SF3">
    <property type="entry name" value="BEN DOMAIN-CONTAINING PROTEIN 2"/>
    <property type="match status" value="1"/>
</dbReference>
<feature type="region of interest" description="Disordered" evidence="3">
    <location>
        <begin position="518"/>
        <end position="549"/>
    </location>
</feature>
<organism evidence="5 6">
    <name type="scientific">Pipistrellus kuhlii</name>
    <name type="common">Kuhl's pipistrelle</name>
    <dbReference type="NCBI Taxonomy" id="59472"/>
    <lineage>
        <taxon>Eukaryota</taxon>
        <taxon>Metazoa</taxon>
        <taxon>Chordata</taxon>
        <taxon>Craniata</taxon>
        <taxon>Vertebrata</taxon>
        <taxon>Euteleostomi</taxon>
        <taxon>Mammalia</taxon>
        <taxon>Eutheria</taxon>
        <taxon>Laurasiatheria</taxon>
        <taxon>Chiroptera</taxon>
        <taxon>Yangochiroptera</taxon>
        <taxon>Vespertilionidae</taxon>
        <taxon>Pipistrellus</taxon>
    </lineage>
</organism>
<comment type="subcellular location">
    <subcellularLocation>
        <location evidence="1">Nucleus</location>
    </subcellularLocation>
</comment>
<feature type="region of interest" description="Disordered" evidence="3">
    <location>
        <begin position="1"/>
        <end position="71"/>
    </location>
</feature>
<dbReference type="PROSITE" id="PS51457">
    <property type="entry name" value="BEN"/>
    <property type="match status" value="2"/>
</dbReference>
<dbReference type="AlphaFoldDB" id="A0A7J7V613"/>
<proteinExistence type="predicted"/>
<feature type="region of interest" description="Disordered" evidence="3">
    <location>
        <begin position="145"/>
        <end position="166"/>
    </location>
</feature>
<sequence>MSEEQDYVIVTLGGDSDYDNGDDFLSEDSETECIEDTDDVLPLQPDFQSDSDDSQSDNYQPPSQMPNGVEDLAGLGDQLVPQMNYPENLEIYNHDSAGVEFIPLHNEGTSSVTKQDKVGLQDLIEDTNKQVTQLCGIISNMKDNKEKQSSLNRASSVVPTAGEPGRANTTEMIEYHRMGPDIASSPVHTPHDIEMQKIAENIQENNLEAMNCLTIPKIDNAQCSSFIHHPPGFVGDPKRNVTIPRMHLVIAQRKPQPKHAARYLVRNLFPREVLICSTANTQLPNSSGRQPLDPNIMAALREYLITIFPNHDLRECGRDWRACISYVNALIRYLCNAAKKNTKTVPTKRSTPASVDLDIKSEDDADEGSSQLPRQAAAPEISASGNSQPNISAVFEEFEEPSASASLSRYRTLCYIGNPNRNVQVTFLVLTIARKKACPQMAASYLLSQLFSEEVLLNSIIYGSLWPGVCALSSNRINAIREFLQDNYPACDLSEGGREWKMCVNSMNQHIHTLKPGHGNFPFQPSSSSNTSSSSSKSESDTDLSDQNT</sequence>
<dbReference type="InterPro" id="IPR018379">
    <property type="entry name" value="BEN_domain"/>
</dbReference>
<evidence type="ECO:0000313" key="5">
    <source>
        <dbReference type="EMBL" id="KAF6320553.1"/>
    </source>
</evidence>
<evidence type="ECO:0000256" key="3">
    <source>
        <dbReference type="SAM" id="MobiDB-lite"/>
    </source>
</evidence>
<dbReference type="GO" id="GO:0005634">
    <property type="term" value="C:nucleus"/>
    <property type="evidence" value="ECO:0007669"/>
    <property type="project" value="UniProtKB-SubCell"/>
</dbReference>
<accession>A0A7J7V613</accession>
<feature type="domain" description="BEN" evidence="4">
    <location>
        <begin position="238"/>
        <end position="341"/>
    </location>
</feature>
<dbReference type="PANTHER" id="PTHR47305">
    <property type="entry name" value="BEN DOMAIN-CONTAINING PROTEIN 2"/>
    <property type="match status" value="1"/>
</dbReference>
<feature type="compositionally biased region" description="Low complexity" evidence="3">
    <location>
        <begin position="526"/>
        <end position="537"/>
    </location>
</feature>
<keyword evidence="6" id="KW-1185">Reference proteome</keyword>
<evidence type="ECO:0000256" key="1">
    <source>
        <dbReference type="ARBA" id="ARBA00004123"/>
    </source>
</evidence>
<evidence type="ECO:0000313" key="6">
    <source>
        <dbReference type="Proteomes" id="UP000558488"/>
    </source>
</evidence>
<reference evidence="5 6" key="1">
    <citation type="journal article" date="2020" name="Nature">
        <title>Six reference-quality genomes reveal evolution of bat adaptations.</title>
        <authorList>
            <person name="Jebb D."/>
            <person name="Huang Z."/>
            <person name="Pippel M."/>
            <person name="Hughes G.M."/>
            <person name="Lavrichenko K."/>
            <person name="Devanna P."/>
            <person name="Winkler S."/>
            <person name="Jermiin L.S."/>
            <person name="Skirmuntt E.C."/>
            <person name="Katzourakis A."/>
            <person name="Burkitt-Gray L."/>
            <person name="Ray D.A."/>
            <person name="Sullivan K.A.M."/>
            <person name="Roscito J.G."/>
            <person name="Kirilenko B.M."/>
            <person name="Davalos L.M."/>
            <person name="Corthals A.P."/>
            <person name="Power M.L."/>
            <person name="Jones G."/>
            <person name="Ransome R.D."/>
            <person name="Dechmann D.K.N."/>
            <person name="Locatelli A.G."/>
            <person name="Puechmaille S.J."/>
            <person name="Fedrigo O."/>
            <person name="Jarvis E.D."/>
            <person name="Hiller M."/>
            <person name="Vernes S.C."/>
            <person name="Myers E.W."/>
            <person name="Teeling E.C."/>
        </authorList>
    </citation>
    <scope>NUCLEOTIDE SEQUENCE [LARGE SCALE GENOMIC DNA]</scope>
    <source>
        <strain evidence="5">MPipKuh1</strain>
        <tissue evidence="5">Flight muscle</tissue>
    </source>
</reference>
<gene>
    <name evidence="5" type="ORF">mPipKuh1_008550</name>
</gene>
<evidence type="ECO:0000259" key="4">
    <source>
        <dbReference type="PROSITE" id="PS51457"/>
    </source>
</evidence>
<dbReference type="SMART" id="SM01025">
    <property type="entry name" value="BEN"/>
    <property type="match status" value="2"/>
</dbReference>
<protein>
    <recommendedName>
        <fullName evidence="4">BEN domain-containing protein</fullName>
    </recommendedName>
</protein>
<evidence type="ECO:0000256" key="2">
    <source>
        <dbReference type="ARBA" id="ARBA00023242"/>
    </source>
</evidence>